<dbReference type="SMART" id="SM00826">
    <property type="entry name" value="PKS_DH"/>
    <property type="match status" value="1"/>
</dbReference>
<protein>
    <recommendedName>
        <fullName evidence="9">Carrier domain-containing protein</fullName>
    </recommendedName>
</protein>
<dbReference type="PROSITE" id="PS00012">
    <property type="entry name" value="PHOSPHOPANTETHEINE"/>
    <property type="match status" value="1"/>
</dbReference>
<dbReference type="InterPro" id="IPR002364">
    <property type="entry name" value="Quin_OxRdtase/zeta-crystal_CS"/>
</dbReference>
<dbReference type="SMART" id="SM00829">
    <property type="entry name" value="PKS_ER"/>
    <property type="match status" value="1"/>
</dbReference>
<dbReference type="SMART" id="SM00823">
    <property type="entry name" value="PKS_PP"/>
    <property type="match status" value="1"/>
</dbReference>
<gene>
    <name evidence="7" type="ORF">GCM10007977_110260</name>
</gene>
<dbReference type="GO" id="GO:0031177">
    <property type="term" value="F:phosphopantetheine binding"/>
    <property type="evidence" value="ECO:0007669"/>
    <property type="project" value="InterPro"/>
</dbReference>
<reference evidence="7" key="1">
    <citation type="journal article" date="2014" name="Int. J. Syst. Evol. Microbiol.">
        <title>Complete genome sequence of Corynebacterium casei LMG S-19264T (=DSM 44701T), isolated from a smear-ripened cheese.</title>
        <authorList>
            <consortium name="US DOE Joint Genome Institute (JGI-PGF)"/>
            <person name="Walter F."/>
            <person name="Albersmeier A."/>
            <person name="Kalinowski J."/>
            <person name="Ruckert C."/>
        </authorList>
    </citation>
    <scope>NUCLEOTIDE SEQUENCE</scope>
    <source>
        <strain evidence="7">JCM 19831</strain>
    </source>
</reference>
<dbReference type="FunFam" id="3.90.180.10:FF:000032">
    <property type="entry name" value="Probable polyketide synthase pks1"/>
    <property type="match status" value="1"/>
</dbReference>
<dbReference type="InterPro" id="IPR036291">
    <property type="entry name" value="NAD(P)-bd_dom_sf"/>
</dbReference>
<evidence type="ECO:0000256" key="2">
    <source>
        <dbReference type="ARBA" id="ARBA00022553"/>
    </source>
</evidence>
<dbReference type="Pfam" id="PF00550">
    <property type="entry name" value="PP-binding"/>
    <property type="match status" value="1"/>
</dbReference>
<keyword evidence="3" id="KW-0808">Transferase</keyword>
<dbReference type="Pfam" id="PF13602">
    <property type="entry name" value="ADH_zinc_N_2"/>
    <property type="match status" value="1"/>
</dbReference>
<evidence type="ECO:0000256" key="1">
    <source>
        <dbReference type="ARBA" id="ARBA00022450"/>
    </source>
</evidence>
<dbReference type="EMBL" id="BMPI01000138">
    <property type="protein sequence ID" value="GGM90153.1"/>
    <property type="molecule type" value="Genomic_DNA"/>
</dbReference>
<dbReference type="PANTHER" id="PTHR43775">
    <property type="entry name" value="FATTY ACID SYNTHASE"/>
    <property type="match status" value="1"/>
</dbReference>
<dbReference type="InterPro" id="IPR006162">
    <property type="entry name" value="Ppantetheine_attach_site"/>
</dbReference>
<dbReference type="InterPro" id="IPR049900">
    <property type="entry name" value="PKS_mFAS_DH"/>
</dbReference>
<evidence type="ECO:0000313" key="8">
    <source>
        <dbReference type="Proteomes" id="UP000642070"/>
    </source>
</evidence>
<dbReference type="Pfam" id="PF22953">
    <property type="entry name" value="SpnB_Rossmann"/>
    <property type="match status" value="1"/>
</dbReference>
<dbReference type="SMART" id="SM01294">
    <property type="entry name" value="PKS_PP_betabranch"/>
    <property type="match status" value="1"/>
</dbReference>
<dbReference type="GO" id="GO:0006633">
    <property type="term" value="P:fatty acid biosynthetic process"/>
    <property type="evidence" value="ECO:0007669"/>
    <property type="project" value="TreeGrafter"/>
</dbReference>
<feature type="active site" description="Proton acceptor; for dehydratase activity" evidence="4">
    <location>
        <position position="127"/>
    </location>
</feature>
<dbReference type="PROSITE" id="PS50075">
    <property type="entry name" value="CARRIER"/>
    <property type="match status" value="1"/>
</dbReference>
<comment type="caution">
    <text evidence="7">The sequence shown here is derived from an EMBL/GenBank/DDBJ whole genome shotgun (WGS) entry which is preliminary data.</text>
</comment>
<dbReference type="InterPro" id="IPR013968">
    <property type="entry name" value="PKS_KR"/>
</dbReference>
<dbReference type="SUPFAM" id="SSF47336">
    <property type="entry name" value="ACP-like"/>
    <property type="match status" value="1"/>
</dbReference>
<dbReference type="SMART" id="SM00822">
    <property type="entry name" value="PKS_KR"/>
    <property type="match status" value="1"/>
</dbReference>
<dbReference type="Pfam" id="PF21089">
    <property type="entry name" value="PKS_DH_N"/>
    <property type="match status" value="1"/>
</dbReference>
<dbReference type="InterPro" id="IPR050091">
    <property type="entry name" value="PKS_NRPS_Biosynth_Enz"/>
</dbReference>
<dbReference type="InterPro" id="IPR042104">
    <property type="entry name" value="PKS_dehydratase_sf"/>
</dbReference>
<dbReference type="InterPro" id="IPR036736">
    <property type="entry name" value="ACP-like_sf"/>
</dbReference>
<dbReference type="Gene3D" id="3.30.70.3290">
    <property type="match status" value="1"/>
</dbReference>
<dbReference type="Gene3D" id="3.40.50.720">
    <property type="entry name" value="NAD(P)-binding Rossmann-like Domain"/>
    <property type="match status" value="1"/>
</dbReference>
<evidence type="ECO:0000259" key="5">
    <source>
        <dbReference type="PROSITE" id="PS50075"/>
    </source>
</evidence>
<dbReference type="CDD" id="cd08956">
    <property type="entry name" value="KR_3_FAS_SDR_x"/>
    <property type="match status" value="1"/>
</dbReference>
<dbReference type="Proteomes" id="UP000642070">
    <property type="component" value="Unassembled WGS sequence"/>
</dbReference>
<dbReference type="InterPro" id="IPR049552">
    <property type="entry name" value="PKS_DH_N"/>
</dbReference>
<dbReference type="InterPro" id="IPR009081">
    <property type="entry name" value="PP-bd_ACP"/>
</dbReference>
<dbReference type="Gene3D" id="3.10.129.110">
    <property type="entry name" value="Polyketide synthase dehydratase"/>
    <property type="match status" value="1"/>
</dbReference>
<dbReference type="InterPro" id="IPR049551">
    <property type="entry name" value="PKS_DH_C"/>
</dbReference>
<evidence type="ECO:0000313" key="7">
    <source>
        <dbReference type="EMBL" id="GGM90153.1"/>
    </source>
</evidence>
<evidence type="ECO:0000256" key="3">
    <source>
        <dbReference type="ARBA" id="ARBA00022679"/>
    </source>
</evidence>
<feature type="region of interest" description="N-terminal hotdog fold" evidence="4">
    <location>
        <begin position="95"/>
        <end position="220"/>
    </location>
</feature>
<evidence type="ECO:0000259" key="6">
    <source>
        <dbReference type="PROSITE" id="PS52019"/>
    </source>
</evidence>
<dbReference type="Gene3D" id="3.40.50.11460">
    <property type="match status" value="1"/>
</dbReference>
<dbReference type="Gene3D" id="3.90.180.10">
    <property type="entry name" value="Medium-chain alcohol dehydrogenases, catalytic domain"/>
    <property type="match status" value="1"/>
</dbReference>
<dbReference type="CDD" id="cd05195">
    <property type="entry name" value="enoyl_red"/>
    <property type="match status" value="1"/>
</dbReference>
<reference evidence="7" key="2">
    <citation type="submission" date="2020-09" db="EMBL/GenBank/DDBJ databases">
        <authorList>
            <person name="Sun Q."/>
            <person name="Ohkuma M."/>
        </authorList>
    </citation>
    <scope>NUCLEOTIDE SEQUENCE</scope>
    <source>
        <strain evidence="7">JCM 19831</strain>
    </source>
</reference>
<dbReference type="PANTHER" id="PTHR43775:SF51">
    <property type="entry name" value="INACTIVE PHENOLPHTHIOCEROL SYNTHESIS POLYKETIDE SYNTHASE TYPE I PKS1-RELATED"/>
    <property type="match status" value="1"/>
</dbReference>
<dbReference type="InterPro" id="IPR020806">
    <property type="entry name" value="PKS_PP-bd"/>
</dbReference>
<keyword evidence="2" id="KW-0597">Phosphoprotein</keyword>
<keyword evidence="8" id="KW-1185">Reference proteome</keyword>
<evidence type="ECO:0008006" key="9">
    <source>
        <dbReference type="Google" id="ProtNLM"/>
    </source>
</evidence>
<feature type="region of interest" description="C-terminal hotdog fold" evidence="4">
    <location>
        <begin position="234"/>
        <end position="372"/>
    </location>
</feature>
<dbReference type="Gene3D" id="1.10.1200.10">
    <property type="entry name" value="ACP-like"/>
    <property type="match status" value="1"/>
</dbReference>
<dbReference type="PROSITE" id="PS01162">
    <property type="entry name" value="QOR_ZETA_CRYSTAL"/>
    <property type="match status" value="1"/>
</dbReference>
<dbReference type="InterPro" id="IPR055123">
    <property type="entry name" value="SpnB-like_Rossmann"/>
</dbReference>
<dbReference type="PROSITE" id="PS52019">
    <property type="entry name" value="PKS_MFAS_DH"/>
    <property type="match status" value="1"/>
</dbReference>
<feature type="active site" description="Proton donor; for dehydratase activity" evidence="4">
    <location>
        <position position="295"/>
    </location>
</feature>
<dbReference type="InterPro" id="IPR020807">
    <property type="entry name" value="PKS_DH"/>
</dbReference>
<dbReference type="InterPro" id="IPR057326">
    <property type="entry name" value="KR_dom"/>
</dbReference>
<organism evidence="7 8">
    <name type="scientific">Dactylosporangium sucinum</name>
    <dbReference type="NCBI Taxonomy" id="1424081"/>
    <lineage>
        <taxon>Bacteria</taxon>
        <taxon>Bacillati</taxon>
        <taxon>Actinomycetota</taxon>
        <taxon>Actinomycetes</taxon>
        <taxon>Micromonosporales</taxon>
        <taxon>Micromonosporaceae</taxon>
        <taxon>Dactylosporangium</taxon>
    </lineage>
</organism>
<dbReference type="GO" id="GO:0008270">
    <property type="term" value="F:zinc ion binding"/>
    <property type="evidence" value="ECO:0007669"/>
    <property type="project" value="InterPro"/>
</dbReference>
<dbReference type="Pfam" id="PF08659">
    <property type="entry name" value="KR"/>
    <property type="match status" value="1"/>
</dbReference>
<feature type="domain" description="PKS/mFAS DH" evidence="6">
    <location>
        <begin position="95"/>
        <end position="372"/>
    </location>
</feature>
<dbReference type="Pfam" id="PF14765">
    <property type="entry name" value="PS-DH"/>
    <property type="match status" value="1"/>
</dbReference>
<dbReference type="InterPro" id="IPR013154">
    <property type="entry name" value="ADH-like_N"/>
</dbReference>
<dbReference type="InterPro" id="IPR011032">
    <property type="entry name" value="GroES-like_sf"/>
</dbReference>
<feature type="domain" description="Carrier" evidence="5">
    <location>
        <begin position="1133"/>
        <end position="1208"/>
    </location>
</feature>
<keyword evidence="1" id="KW-0596">Phosphopantetheine</keyword>
<accession>A0A917UHW4</accession>
<dbReference type="FunFam" id="3.40.50.720:FF:000209">
    <property type="entry name" value="Polyketide synthase Pks12"/>
    <property type="match status" value="1"/>
</dbReference>
<evidence type="ECO:0000256" key="4">
    <source>
        <dbReference type="PROSITE-ProRule" id="PRU01363"/>
    </source>
</evidence>
<dbReference type="InterPro" id="IPR020843">
    <property type="entry name" value="ER"/>
</dbReference>
<name>A0A917UHW4_9ACTN</name>
<proteinExistence type="predicted"/>
<dbReference type="Pfam" id="PF08240">
    <property type="entry name" value="ADH_N"/>
    <property type="match status" value="1"/>
</dbReference>
<dbReference type="GO" id="GO:0004312">
    <property type="term" value="F:fatty acid synthase activity"/>
    <property type="evidence" value="ECO:0007669"/>
    <property type="project" value="TreeGrafter"/>
</dbReference>
<dbReference type="GO" id="GO:0016491">
    <property type="term" value="F:oxidoreductase activity"/>
    <property type="evidence" value="ECO:0007669"/>
    <property type="project" value="InterPro"/>
</dbReference>
<dbReference type="FunFam" id="1.10.1200.10:FF:000007">
    <property type="entry name" value="Probable polyketide synthase pks17"/>
    <property type="match status" value="1"/>
</dbReference>
<dbReference type="SUPFAM" id="SSF51735">
    <property type="entry name" value="NAD(P)-binding Rossmann-fold domains"/>
    <property type="match status" value="3"/>
</dbReference>
<sequence length="1289" mass="132262">MGLFVDVSPDGVLTSMIAATAPDATVVPTLRAGHLVNAAAGLHAAGAKVDWAAVLGRSETYVQLPTYAFDHERFWLDPPTGPGDVRAAGLGEAGHPLLGAAVTLAGGGGRVFTGRLSLAAQPWLGDHVIAGRVLVAGVAMVELSIRAGDEVGCDGIRDLTLHAPLVVPADGAVQLQLTVGEPDEDGTCQVGIYTRPETPGAAEPWTQHASGILGTTTERTTTSTDLTSWPPAGAEPVAVDGLYERLDSAGFGYGPLFRGLRRAWRRGDEVFIEAALPEHATGEAAAFGVHPGLLDSVLHGLGVAGWDHPGIDGLPFAWTGVRLHAAGAATLHASLRPADGGGVTVTAVDGSGGPVVDIDRLVLRPLPGTVRPDPVRDALFAPEWIPVTAAAGAEPPASVVHYPATAGDGDPAVRARTAVAETLAALQDWIAGDRDDEARLVIVTRGAVAAGGPVTDLAGAAVWGLVRSAQAENPGRFTLVDLPAGDDGGPDLDLALAVAGDEPQLAVRGGEVLAARLARAVPAGRLAPPADAPAWRLEPGPNGTLDELHLAAHPEAAAELEPHEIRVEVHAAGLNFRDVLISLGMYPTRADLGSEGAGVVVEVGAGVTTLAPGDRVMGLIAGGFGPVARADHRMLARIPDGWSFATAASVPVVFLTAYYSLVDLARVRPGETVLVHAAAGGVGMAAVQLARHLGARVLGTASTGKWDVLRGLGLDDDAIASSRTLDFEAAFRAVTGGRGVDVVLNSLAGDFIDASLRLMPRGGRFAEMGKTDPRDPARLAEQHPGVAYLPFDLMDAGPERIGAMLAELVAMFGAGTLRPLPLRQWDVRRARDAFQFVSQAKHIGKVVLAVRPGWTPGGTVLITGGTGGLGGALARHVVTKHGARHLLLVSRSGEAAAGVAELRAELAGHGAAVEAVAGDVADRSSLAAILASVPPERPLTAVVHAAGILDDGVLGALNAERVDAVMRAKADGAWHLHELTRDHPLDAFVLFSSAAGVLGNAGQANYSAGNAFLDGLADHRHAAGLPAVSLAWGLWAESFGMGGRAGDGRPRAGLSTADALALFDAAMLGDDPLLVPIRLDLGGIEAGGGDGVLPMLRGLVRSRTRRSARDGAAGGAPGWLADLALLGRDEQHRRLLDLVRARAAAVLRHDSPDSIEPGGAFSDLGFDSLTAIELRNGLGAATGLRLPATVVFDYPTPADLAGYLHGEMVGDDSLAARSLLAELDRMESALASVTATDAEGGQILVRLQALTMKWGALQGAGAAAAAADGLQTATDDELFDFIDKDLGLS</sequence>
<dbReference type="SUPFAM" id="SSF50129">
    <property type="entry name" value="GroES-like"/>
    <property type="match status" value="1"/>
</dbReference>